<dbReference type="PRINTS" id="PR01036">
    <property type="entry name" value="TCRTETB"/>
</dbReference>
<reference evidence="9" key="1">
    <citation type="submission" date="2022-11" db="EMBL/GenBank/DDBJ databases">
        <title>Corynebacterium sp. isolated from Penguins.</title>
        <authorList>
            <person name="Sedlar K."/>
            <person name="Svec P."/>
        </authorList>
    </citation>
    <scope>NUCLEOTIDE SEQUENCE</scope>
    <source>
        <strain evidence="9">P7003</strain>
    </source>
</reference>
<organism evidence="9 10">
    <name type="scientific">Corynebacterium pygosceleis</name>
    <dbReference type="NCBI Taxonomy" id="2800406"/>
    <lineage>
        <taxon>Bacteria</taxon>
        <taxon>Bacillati</taxon>
        <taxon>Actinomycetota</taxon>
        <taxon>Actinomycetes</taxon>
        <taxon>Mycobacteriales</taxon>
        <taxon>Corynebacteriaceae</taxon>
        <taxon>Corynebacterium</taxon>
    </lineage>
</organism>
<dbReference type="Gene3D" id="1.20.1720.10">
    <property type="entry name" value="Multidrug resistance protein D"/>
    <property type="match status" value="1"/>
</dbReference>
<name>A0ABT3WQ91_9CORY</name>
<evidence type="ECO:0000259" key="8">
    <source>
        <dbReference type="PROSITE" id="PS50850"/>
    </source>
</evidence>
<accession>A0ABT3WQ91</accession>
<dbReference type="PANTHER" id="PTHR23501:SF197">
    <property type="entry name" value="COMD"/>
    <property type="match status" value="1"/>
</dbReference>
<evidence type="ECO:0000256" key="7">
    <source>
        <dbReference type="SAM" id="Phobius"/>
    </source>
</evidence>
<feature type="transmembrane region" description="Helical" evidence="7">
    <location>
        <begin position="279"/>
        <end position="298"/>
    </location>
</feature>
<dbReference type="InterPro" id="IPR011701">
    <property type="entry name" value="MFS"/>
</dbReference>
<feature type="transmembrane region" description="Helical" evidence="7">
    <location>
        <begin position="210"/>
        <end position="230"/>
    </location>
</feature>
<dbReference type="CDD" id="cd17502">
    <property type="entry name" value="MFS_Azr1_MDR_like"/>
    <property type="match status" value="1"/>
</dbReference>
<proteinExistence type="predicted"/>
<feature type="transmembrane region" description="Helical" evidence="7">
    <location>
        <begin position="372"/>
        <end position="394"/>
    </location>
</feature>
<feature type="transmembrane region" description="Helical" evidence="7">
    <location>
        <begin position="89"/>
        <end position="108"/>
    </location>
</feature>
<evidence type="ECO:0000256" key="1">
    <source>
        <dbReference type="ARBA" id="ARBA00004651"/>
    </source>
</evidence>
<sequence>MSSTLTTTRPGADTRTAQPRLPLIFTALILAMLMSSLGQMIFSAALPTIVGELGGVEHMTWVITAFLLGQTIALPIFGKLGDQFGRKYLFMFAVVLFMAGSALGGFAGSMNVLIIARAVQGVAGGGLMILSQAITADVVSARRRGKYMGIMGSVFGLASVLGPVLGGWFTDGPGWRWGLWLNIPMGLLTLIGIALFLTLPNHAQGGRLDWAGMATMTLATASFILTVTWGGRDHPWTSPVILGLICSSTVFTVLFVAVEKRAQDPLVPMWLFGNHNFRLTTIAGLIAGIFMFGALAYMPTYLQMVHSMSPTEAGLMMVPMMLGLMGTSTVVGALVTRTGRYRIYPIAGMVCTGAALWLLSRLSHESPLPEVGGYLFILGFGLGCAMQILVLVVQNSFPIAVVGTATAANNFFRQIGGATGSALVGGIFVSNLSGLLGDRLPGALAELGDDAAETGAKISGHGANLTPSLVQALPEPVRVAIDAAYNDALTPVFALLAPLAVVCAAILFFVREEKLRETID</sequence>
<comment type="subcellular location">
    <subcellularLocation>
        <location evidence="1">Cell membrane</location>
        <topology evidence="1">Multi-pass membrane protein</topology>
    </subcellularLocation>
</comment>
<dbReference type="Gene3D" id="1.20.1250.20">
    <property type="entry name" value="MFS general substrate transporter like domains"/>
    <property type="match status" value="1"/>
</dbReference>
<feature type="domain" description="Major facilitator superfamily (MFS) profile" evidence="8">
    <location>
        <begin position="24"/>
        <end position="515"/>
    </location>
</feature>
<evidence type="ECO:0000313" key="9">
    <source>
        <dbReference type="EMBL" id="MCX7444419.1"/>
    </source>
</evidence>
<keyword evidence="5 7" id="KW-1133">Transmembrane helix</keyword>
<feature type="transmembrane region" description="Helical" evidence="7">
    <location>
        <begin position="21"/>
        <end position="46"/>
    </location>
</feature>
<dbReference type="Proteomes" id="UP001081709">
    <property type="component" value="Unassembled WGS sequence"/>
</dbReference>
<dbReference type="SUPFAM" id="SSF103473">
    <property type="entry name" value="MFS general substrate transporter"/>
    <property type="match status" value="1"/>
</dbReference>
<feature type="transmembrane region" description="Helical" evidence="7">
    <location>
        <begin position="415"/>
        <end position="436"/>
    </location>
</feature>
<evidence type="ECO:0000313" key="10">
    <source>
        <dbReference type="Proteomes" id="UP001081709"/>
    </source>
</evidence>
<gene>
    <name evidence="9" type="ORF">OS125_04055</name>
</gene>
<keyword evidence="3" id="KW-1003">Cell membrane</keyword>
<keyword evidence="4 7" id="KW-0812">Transmembrane</keyword>
<dbReference type="PANTHER" id="PTHR23501">
    <property type="entry name" value="MAJOR FACILITATOR SUPERFAMILY"/>
    <property type="match status" value="1"/>
</dbReference>
<evidence type="ECO:0000256" key="4">
    <source>
        <dbReference type="ARBA" id="ARBA00022692"/>
    </source>
</evidence>
<feature type="transmembrane region" description="Helical" evidence="7">
    <location>
        <begin position="488"/>
        <end position="510"/>
    </location>
</feature>
<protein>
    <submittedName>
        <fullName evidence="9">MDR family MFS transporter</fullName>
    </submittedName>
</protein>
<feature type="transmembrane region" description="Helical" evidence="7">
    <location>
        <begin position="343"/>
        <end position="360"/>
    </location>
</feature>
<evidence type="ECO:0000256" key="3">
    <source>
        <dbReference type="ARBA" id="ARBA00022475"/>
    </source>
</evidence>
<dbReference type="EMBL" id="JAPMKV010000002">
    <property type="protein sequence ID" value="MCX7444419.1"/>
    <property type="molecule type" value="Genomic_DNA"/>
</dbReference>
<dbReference type="Pfam" id="PF07690">
    <property type="entry name" value="MFS_1"/>
    <property type="match status" value="1"/>
</dbReference>
<evidence type="ECO:0000256" key="5">
    <source>
        <dbReference type="ARBA" id="ARBA00022989"/>
    </source>
</evidence>
<keyword evidence="10" id="KW-1185">Reference proteome</keyword>
<comment type="caution">
    <text evidence="9">The sequence shown here is derived from an EMBL/GenBank/DDBJ whole genome shotgun (WGS) entry which is preliminary data.</text>
</comment>
<feature type="transmembrane region" description="Helical" evidence="7">
    <location>
        <begin position="177"/>
        <end position="198"/>
    </location>
</feature>
<feature type="transmembrane region" description="Helical" evidence="7">
    <location>
        <begin position="236"/>
        <end position="258"/>
    </location>
</feature>
<dbReference type="PROSITE" id="PS50850">
    <property type="entry name" value="MFS"/>
    <property type="match status" value="1"/>
</dbReference>
<keyword evidence="6 7" id="KW-0472">Membrane</keyword>
<keyword evidence="2" id="KW-0813">Transport</keyword>
<feature type="transmembrane region" description="Helical" evidence="7">
    <location>
        <begin position="318"/>
        <end position="336"/>
    </location>
</feature>
<dbReference type="NCBIfam" id="TIGR00711">
    <property type="entry name" value="efflux_EmrB"/>
    <property type="match status" value="1"/>
</dbReference>
<feature type="transmembrane region" description="Helical" evidence="7">
    <location>
        <begin position="58"/>
        <end position="77"/>
    </location>
</feature>
<dbReference type="InterPro" id="IPR004638">
    <property type="entry name" value="EmrB-like"/>
</dbReference>
<evidence type="ECO:0000256" key="6">
    <source>
        <dbReference type="ARBA" id="ARBA00023136"/>
    </source>
</evidence>
<dbReference type="InterPro" id="IPR020846">
    <property type="entry name" value="MFS_dom"/>
</dbReference>
<evidence type="ECO:0000256" key="2">
    <source>
        <dbReference type="ARBA" id="ARBA00022448"/>
    </source>
</evidence>
<feature type="transmembrane region" description="Helical" evidence="7">
    <location>
        <begin position="147"/>
        <end position="165"/>
    </location>
</feature>
<feature type="transmembrane region" description="Helical" evidence="7">
    <location>
        <begin position="114"/>
        <end position="135"/>
    </location>
</feature>
<dbReference type="InterPro" id="IPR036259">
    <property type="entry name" value="MFS_trans_sf"/>
</dbReference>